<feature type="domain" description="Lipocalin-like" evidence="1">
    <location>
        <begin position="7"/>
        <end position="52"/>
    </location>
</feature>
<evidence type="ECO:0000259" key="1">
    <source>
        <dbReference type="Pfam" id="PF13924"/>
    </source>
</evidence>
<gene>
    <name evidence="2" type="primary">ifnL</name>
</gene>
<evidence type="ECO:0000313" key="2">
    <source>
        <dbReference type="EMBL" id="BAU98039.1"/>
    </source>
</evidence>
<organism evidence="2">
    <name type="scientific">Streptomyces sp. RI-77</name>
    <dbReference type="NCBI Taxonomy" id="1799151"/>
    <lineage>
        <taxon>Bacteria</taxon>
        <taxon>Bacillati</taxon>
        <taxon>Actinomycetota</taxon>
        <taxon>Actinomycetes</taxon>
        <taxon>Kitasatosporales</taxon>
        <taxon>Streptomycetaceae</taxon>
        <taxon>Streptomyces</taxon>
    </lineage>
</organism>
<dbReference type="EMBL" id="LC125462">
    <property type="protein sequence ID" value="BAU98039.1"/>
    <property type="molecule type" value="Genomic_DNA"/>
</dbReference>
<dbReference type="InterPro" id="IPR024311">
    <property type="entry name" value="Lipocalin-like"/>
</dbReference>
<accession>A0A169SUF9</accession>
<dbReference type="AlphaFoldDB" id="A0A169SUF9"/>
<dbReference type="Pfam" id="PF13924">
    <property type="entry name" value="Lipocalin_5"/>
    <property type="match status" value="2"/>
</dbReference>
<feature type="domain" description="Lipocalin-like" evidence="1">
    <location>
        <begin position="59"/>
        <end position="123"/>
    </location>
</feature>
<protein>
    <submittedName>
        <fullName evidence="2">Lipocalin-like domain</fullName>
    </submittedName>
</protein>
<sequence length="132" mass="15012">MRADDLIGVWRLVSFEELDDTGATSRGPLGAEPSGRLIYTRDGHVSVNMMRGADPGPVPYMGYAGTWWLDGSQVVHRIEVTPRSDWVDTEQTREATLENDHLTLHARTRIGGAERRRVLVWRRDRRDRGDRG</sequence>
<proteinExistence type="predicted"/>
<name>A0A169SUF9_9ACTN</name>
<reference evidence="2" key="1">
    <citation type="journal article" date="2016" name="ChemBioChem">
        <title>Involvement of the Baeyer-Villiger Monooxygenase IfnQ in the Biosynthesis of Isofuranonaphthoquinone Scaffold of JBIR-76 and -77.</title>
        <authorList>
            <person name="Katsuyama Y."/>
            <person name="Sone K."/>
            <person name="Satou R."/>
            <person name="Izumikawa M."/>
            <person name="Takagi M."/>
            <person name="Fujie M."/>
            <person name="Satoh N."/>
            <person name="Shin-ya K."/>
            <person name="Ohnishi Y."/>
        </authorList>
    </citation>
    <scope>NUCLEOTIDE SEQUENCE</scope>
    <source>
        <strain evidence="2">RI-77</strain>
    </source>
</reference>